<dbReference type="InterPro" id="IPR036116">
    <property type="entry name" value="FN3_sf"/>
</dbReference>
<evidence type="ECO:0000313" key="6">
    <source>
        <dbReference type="EnsemblMetazoa" id="SMAR009796-PA"/>
    </source>
</evidence>
<feature type="domain" description="Ig-like" evidence="5">
    <location>
        <begin position="253"/>
        <end position="344"/>
    </location>
</feature>
<keyword evidence="7" id="KW-1185">Reference proteome</keyword>
<dbReference type="eggNOG" id="KOG3515">
    <property type="taxonomic scope" value="Eukaryota"/>
</dbReference>
<name>T1J7Y1_STRMM</name>
<dbReference type="PIRSF" id="PIRSF000615">
    <property type="entry name" value="TyrPK_CSF1-R"/>
    <property type="match status" value="1"/>
</dbReference>
<evidence type="ECO:0000256" key="1">
    <source>
        <dbReference type="ARBA" id="ARBA00004167"/>
    </source>
</evidence>
<proteinExistence type="predicted"/>
<dbReference type="SUPFAM" id="SSF48726">
    <property type="entry name" value="Immunoglobulin"/>
    <property type="match status" value="3"/>
</dbReference>
<dbReference type="SUPFAM" id="SSF49265">
    <property type="entry name" value="Fibronectin type III"/>
    <property type="match status" value="1"/>
</dbReference>
<dbReference type="CDD" id="cd00096">
    <property type="entry name" value="Ig"/>
    <property type="match status" value="1"/>
</dbReference>
<dbReference type="InterPro" id="IPR007110">
    <property type="entry name" value="Ig-like_dom"/>
</dbReference>
<protein>
    <recommendedName>
        <fullName evidence="5">Ig-like domain-containing protein</fullName>
    </recommendedName>
</protein>
<dbReference type="InterPro" id="IPR003961">
    <property type="entry name" value="FN3_dom"/>
</dbReference>
<dbReference type="SMART" id="SM00409">
    <property type="entry name" value="IG"/>
    <property type="match status" value="3"/>
</dbReference>
<dbReference type="PANTHER" id="PTHR23278">
    <property type="entry name" value="SIDESTEP PROTEIN"/>
    <property type="match status" value="1"/>
</dbReference>
<dbReference type="InterPro" id="IPR003598">
    <property type="entry name" value="Ig_sub2"/>
</dbReference>
<evidence type="ECO:0000256" key="4">
    <source>
        <dbReference type="SAM" id="Phobius"/>
    </source>
</evidence>
<dbReference type="OMA" id="TINEPCI"/>
<dbReference type="PhylomeDB" id="T1J7Y1"/>
<dbReference type="SMART" id="SM00408">
    <property type="entry name" value="IGc2"/>
    <property type="match status" value="1"/>
</dbReference>
<dbReference type="AlphaFoldDB" id="T1J7Y1"/>
<feature type="domain" description="Ig-like" evidence="5">
    <location>
        <begin position="44"/>
        <end position="151"/>
    </location>
</feature>
<sequence>MLDDSYEVTSLGIVRNDLLVPVLTRQDFSTVFTCKANNNNITNPKSTSVTVDMNLKPLEVKILNIEQFLSATRRYELACQSVGSRPPPIMAWWNGEKRMKRTEETISQDTNVTTSILIFTPTSQDHGKTLACRAENPAIPGSGIQHTWKLNVHYRPISELSIDSSISLENIHEGDEVVLSCTVQSNPSIISLFWRFQGKQLIPSAENGVISSNQSLNLQHIRRNQGGRYSCVGVNSEGEGESNQIALHVKHIPVCKNGQKNSYTAARHETVTIPCEVEAFPRRLTFRWAFNQSTKYVAEGRALITTDRLRSSLVYIPKSQNDFGTFYCFAMNEMGTQLKPCVFTLAPAGPPDPPNNCTILNKTSSSFVISCQTGYDGGVSPTFFCQIIDAASHKLVIEVNSSQPIFHLANLPSNSRFLISIYAYNSKGRSEAVVAAADTEHISNKQFDIEEWLPTIFGVALGTVVILALLCVILIILLNVRNRRRNCKKNYQMKQFDR</sequence>
<evidence type="ECO:0000256" key="3">
    <source>
        <dbReference type="ARBA" id="ARBA00023157"/>
    </source>
</evidence>
<reference evidence="7" key="1">
    <citation type="submission" date="2011-05" db="EMBL/GenBank/DDBJ databases">
        <authorList>
            <person name="Richards S.R."/>
            <person name="Qu J."/>
            <person name="Jiang H."/>
            <person name="Jhangiani S.N."/>
            <person name="Agravi P."/>
            <person name="Goodspeed R."/>
            <person name="Gross S."/>
            <person name="Mandapat C."/>
            <person name="Jackson L."/>
            <person name="Mathew T."/>
            <person name="Pu L."/>
            <person name="Thornton R."/>
            <person name="Saada N."/>
            <person name="Wilczek-Boney K.B."/>
            <person name="Lee S."/>
            <person name="Kovar C."/>
            <person name="Wu Y."/>
            <person name="Scherer S.E."/>
            <person name="Worley K.C."/>
            <person name="Muzny D.M."/>
            <person name="Gibbs R."/>
        </authorList>
    </citation>
    <scope>NUCLEOTIDE SEQUENCE</scope>
    <source>
        <strain evidence="7">Brora</strain>
    </source>
</reference>
<keyword evidence="4" id="KW-0812">Transmembrane</keyword>
<dbReference type="PANTHER" id="PTHR23278:SF19">
    <property type="entry name" value="OBSCURIN"/>
    <property type="match status" value="1"/>
</dbReference>
<dbReference type="InterPro" id="IPR013162">
    <property type="entry name" value="CD80_C2-set"/>
</dbReference>
<dbReference type="Gene3D" id="2.60.40.10">
    <property type="entry name" value="Immunoglobulins"/>
    <property type="match status" value="4"/>
</dbReference>
<dbReference type="InterPro" id="IPR036179">
    <property type="entry name" value="Ig-like_dom_sf"/>
</dbReference>
<dbReference type="HOGENOM" id="CLU_005939_4_1_1"/>
<dbReference type="EnsemblMetazoa" id="SMAR009796-RA">
    <property type="protein sequence ID" value="SMAR009796-PA"/>
    <property type="gene ID" value="SMAR009796"/>
</dbReference>
<dbReference type="InterPro" id="IPR013783">
    <property type="entry name" value="Ig-like_fold"/>
</dbReference>
<feature type="domain" description="Ig-like" evidence="5">
    <location>
        <begin position="156"/>
        <end position="246"/>
    </location>
</feature>
<evidence type="ECO:0000313" key="7">
    <source>
        <dbReference type="Proteomes" id="UP000014500"/>
    </source>
</evidence>
<dbReference type="Pfam" id="PF08205">
    <property type="entry name" value="C2-set_2"/>
    <property type="match status" value="1"/>
</dbReference>
<feature type="transmembrane region" description="Helical" evidence="4">
    <location>
        <begin position="452"/>
        <end position="480"/>
    </location>
</feature>
<dbReference type="PROSITE" id="PS50835">
    <property type="entry name" value="IG_LIKE"/>
    <property type="match status" value="3"/>
</dbReference>
<keyword evidence="2 4" id="KW-0472">Membrane</keyword>
<dbReference type="GO" id="GO:0016020">
    <property type="term" value="C:membrane"/>
    <property type="evidence" value="ECO:0007669"/>
    <property type="project" value="UniProtKB-SubCell"/>
</dbReference>
<dbReference type="STRING" id="126957.T1J7Y1"/>
<organism evidence="6 7">
    <name type="scientific">Strigamia maritima</name>
    <name type="common">European centipede</name>
    <name type="synonym">Geophilus maritimus</name>
    <dbReference type="NCBI Taxonomy" id="126957"/>
    <lineage>
        <taxon>Eukaryota</taxon>
        <taxon>Metazoa</taxon>
        <taxon>Ecdysozoa</taxon>
        <taxon>Arthropoda</taxon>
        <taxon>Myriapoda</taxon>
        <taxon>Chilopoda</taxon>
        <taxon>Pleurostigmophora</taxon>
        <taxon>Geophilomorpha</taxon>
        <taxon>Linotaeniidae</taxon>
        <taxon>Strigamia</taxon>
    </lineage>
</organism>
<keyword evidence="3" id="KW-1015">Disulfide bond</keyword>
<evidence type="ECO:0000259" key="5">
    <source>
        <dbReference type="PROSITE" id="PS50835"/>
    </source>
</evidence>
<evidence type="ECO:0000256" key="2">
    <source>
        <dbReference type="ARBA" id="ARBA00023136"/>
    </source>
</evidence>
<dbReference type="Pfam" id="PF13927">
    <property type="entry name" value="Ig_3"/>
    <property type="match status" value="2"/>
</dbReference>
<dbReference type="Proteomes" id="UP000014500">
    <property type="component" value="Unassembled WGS sequence"/>
</dbReference>
<dbReference type="InterPro" id="IPR003599">
    <property type="entry name" value="Ig_sub"/>
</dbReference>
<dbReference type="EMBL" id="JH431944">
    <property type="status" value="NOT_ANNOTATED_CDS"/>
    <property type="molecule type" value="Genomic_DNA"/>
</dbReference>
<accession>T1J7Y1</accession>
<keyword evidence="4" id="KW-1133">Transmembrane helix</keyword>
<comment type="subcellular location">
    <subcellularLocation>
        <location evidence="1">Membrane</location>
        <topology evidence="1">Single-pass membrane protein</topology>
    </subcellularLocation>
</comment>
<dbReference type="CDD" id="cd00063">
    <property type="entry name" value="FN3"/>
    <property type="match status" value="1"/>
</dbReference>
<reference evidence="6" key="2">
    <citation type="submission" date="2015-02" db="UniProtKB">
        <authorList>
            <consortium name="EnsemblMetazoa"/>
        </authorList>
    </citation>
    <scope>IDENTIFICATION</scope>
</reference>